<organism evidence="1 2">
    <name type="scientific">Mythimna loreyi</name>
    <dbReference type="NCBI Taxonomy" id="667449"/>
    <lineage>
        <taxon>Eukaryota</taxon>
        <taxon>Metazoa</taxon>
        <taxon>Ecdysozoa</taxon>
        <taxon>Arthropoda</taxon>
        <taxon>Hexapoda</taxon>
        <taxon>Insecta</taxon>
        <taxon>Pterygota</taxon>
        <taxon>Neoptera</taxon>
        <taxon>Endopterygota</taxon>
        <taxon>Lepidoptera</taxon>
        <taxon>Glossata</taxon>
        <taxon>Ditrysia</taxon>
        <taxon>Noctuoidea</taxon>
        <taxon>Noctuidae</taxon>
        <taxon>Noctuinae</taxon>
        <taxon>Hadenini</taxon>
        <taxon>Mythimna</taxon>
    </lineage>
</organism>
<reference evidence="1" key="1">
    <citation type="submission" date="2023-03" db="EMBL/GenBank/DDBJ databases">
        <title>Chromosome-level genomes of two armyworms, Mythimna separata and Mythimna loreyi, provide insights into the biosynthesis and reception of sex pheromones.</title>
        <authorList>
            <person name="Zhao H."/>
        </authorList>
    </citation>
    <scope>NUCLEOTIDE SEQUENCE</scope>
    <source>
        <strain evidence="1">BeijingLab</strain>
    </source>
</reference>
<evidence type="ECO:0000313" key="2">
    <source>
        <dbReference type="Proteomes" id="UP001231649"/>
    </source>
</evidence>
<sequence length="138" mass="16834">MEKQEIPKRKKKIIKRHKKKIRSKHEKHEHILHEHIPHEKHELQEHLLREQDQQEHIPNEQKIEKIVEASVEQDKVDYAQTTQTAQKVLRNYHKKRGKVQDNPRKFFKVDQRESNSSESEEVKRRKPVDIIVHIKMNE</sequence>
<comment type="caution">
    <text evidence="1">The sequence shown here is derived from an EMBL/GenBank/DDBJ whole genome shotgun (WGS) entry which is preliminary data.</text>
</comment>
<gene>
    <name evidence="1" type="ORF">PYW08_009564</name>
</gene>
<dbReference type="EMBL" id="CM056800">
    <property type="protein sequence ID" value="KAJ8709560.1"/>
    <property type="molecule type" value="Genomic_DNA"/>
</dbReference>
<evidence type="ECO:0000313" key="1">
    <source>
        <dbReference type="EMBL" id="KAJ8709560.1"/>
    </source>
</evidence>
<proteinExistence type="predicted"/>
<accession>A0ACC2QB81</accession>
<name>A0ACC2QB81_9NEOP</name>
<keyword evidence="2" id="KW-1185">Reference proteome</keyword>
<dbReference type="Proteomes" id="UP001231649">
    <property type="component" value="Chromosome 24"/>
</dbReference>
<protein>
    <submittedName>
        <fullName evidence="1">Uncharacterized protein</fullName>
    </submittedName>
</protein>